<gene>
    <name evidence="1" type="ORF">MSHI_18250</name>
</gene>
<dbReference type="KEGG" id="mshj:MSHI_18250"/>
<dbReference type="Proteomes" id="UP000467236">
    <property type="component" value="Chromosome"/>
</dbReference>
<evidence type="ECO:0000313" key="2">
    <source>
        <dbReference type="Proteomes" id="UP000467236"/>
    </source>
</evidence>
<dbReference type="AlphaFoldDB" id="A0A7I7MRP5"/>
<proteinExistence type="predicted"/>
<reference evidence="1 2" key="1">
    <citation type="journal article" date="2019" name="Emerg. Microbes Infect.">
        <title>Comprehensive subspecies identification of 175 nontuberculous mycobacteria species based on 7547 genomic profiles.</title>
        <authorList>
            <person name="Matsumoto Y."/>
            <person name="Kinjo T."/>
            <person name="Motooka D."/>
            <person name="Nabeya D."/>
            <person name="Jung N."/>
            <person name="Uechi K."/>
            <person name="Horii T."/>
            <person name="Iida T."/>
            <person name="Fujita J."/>
            <person name="Nakamura S."/>
        </authorList>
    </citation>
    <scope>NUCLEOTIDE SEQUENCE [LARGE SCALE GENOMIC DNA]</scope>
    <source>
        <strain evidence="1 2">JCM 14233</strain>
    </source>
</reference>
<dbReference type="Pfam" id="PF10888">
    <property type="entry name" value="DUF2742"/>
    <property type="match status" value="1"/>
</dbReference>
<name>A0A7I7MRP5_9MYCO</name>
<evidence type="ECO:0000313" key="1">
    <source>
        <dbReference type="EMBL" id="BBX73919.1"/>
    </source>
</evidence>
<accession>A0A7I7MRP5</accession>
<dbReference type="EMBL" id="AP022575">
    <property type="protein sequence ID" value="BBX73919.1"/>
    <property type="molecule type" value="Genomic_DNA"/>
</dbReference>
<protein>
    <submittedName>
        <fullName evidence="1">Uncharacterized protein</fullName>
    </submittedName>
</protein>
<dbReference type="InterPro" id="IPR024384">
    <property type="entry name" value="DUF2742"/>
</dbReference>
<keyword evidence="2" id="KW-1185">Reference proteome</keyword>
<sequence>MAPARRRRPAKLAAIYDAARHWALRTETSQQALADASRDIAAAADWPEVAREIQQRRGAYISRAGV</sequence>
<organism evidence="1 2">
    <name type="scientific">Mycobacterium shinjukuense</name>
    <dbReference type="NCBI Taxonomy" id="398694"/>
    <lineage>
        <taxon>Bacteria</taxon>
        <taxon>Bacillati</taxon>
        <taxon>Actinomycetota</taxon>
        <taxon>Actinomycetes</taxon>
        <taxon>Mycobacteriales</taxon>
        <taxon>Mycobacteriaceae</taxon>
        <taxon>Mycobacterium</taxon>
    </lineage>
</organism>